<proteinExistence type="predicted"/>
<dbReference type="GeneID" id="35594633"/>
<dbReference type="AlphaFoldDB" id="A0A2I8VQ84"/>
<dbReference type="RefSeq" id="WP_103427776.1">
    <property type="nucleotide sequence ID" value="NZ_CP026310.1"/>
</dbReference>
<organism evidence="3 4">
    <name type="scientific">Salinigranum rubrum</name>
    <dbReference type="NCBI Taxonomy" id="755307"/>
    <lineage>
        <taxon>Archaea</taxon>
        <taxon>Methanobacteriati</taxon>
        <taxon>Methanobacteriota</taxon>
        <taxon>Stenosarchaea group</taxon>
        <taxon>Halobacteria</taxon>
        <taxon>Halobacteriales</taxon>
        <taxon>Haloferacaceae</taxon>
        <taxon>Salinigranum</taxon>
    </lineage>
</organism>
<protein>
    <recommendedName>
        <fullName evidence="2">GTPase HflX N-terminal domain-containing protein</fullName>
    </recommendedName>
</protein>
<evidence type="ECO:0000313" key="3">
    <source>
        <dbReference type="EMBL" id="AUV84087.1"/>
    </source>
</evidence>
<dbReference type="Gene3D" id="3.40.50.11060">
    <property type="entry name" value="GTPase HflX, N-terminal domain"/>
    <property type="match status" value="1"/>
</dbReference>
<evidence type="ECO:0000259" key="2">
    <source>
        <dbReference type="Pfam" id="PF13167"/>
    </source>
</evidence>
<dbReference type="InterPro" id="IPR042108">
    <property type="entry name" value="GTPase_HflX_N_sf"/>
</dbReference>
<dbReference type="KEGG" id="srub:C2R22_21035"/>
<accession>A0A2I8VQ84</accession>
<reference evidence="3 4" key="1">
    <citation type="submission" date="2018-01" db="EMBL/GenBank/DDBJ databases">
        <title>Complete genome sequence of Salinigranum rubrum GX10T, an extremely halophilic archaeon isolated from a marine solar saltern.</title>
        <authorList>
            <person name="Han S."/>
        </authorList>
    </citation>
    <scope>NUCLEOTIDE SEQUENCE [LARGE SCALE GENOMIC DNA]</scope>
    <source>
        <strain evidence="3 4">GX10</strain>
        <plasmid evidence="4">Plasmid unnamed1</plasmid>
    </source>
</reference>
<sequence>MTDTKAIIAKRVDSGTPDTDEIRDLAEAAGYIIVHEIIQVRPEDSTTHFGSGKVVELSALVAERGATMVIVDGELTPAQNHSTARSNETPRSEPPGFVRR</sequence>
<feature type="domain" description="GTPase HflX N-terminal" evidence="2">
    <location>
        <begin position="19"/>
        <end position="83"/>
    </location>
</feature>
<dbReference type="Proteomes" id="UP000236584">
    <property type="component" value="Plasmid unnamed1"/>
</dbReference>
<keyword evidence="4" id="KW-1185">Reference proteome</keyword>
<evidence type="ECO:0000313" key="4">
    <source>
        <dbReference type="Proteomes" id="UP000236584"/>
    </source>
</evidence>
<name>A0A2I8VQ84_9EURY</name>
<dbReference type="Pfam" id="PF13167">
    <property type="entry name" value="GTP-bdg_N"/>
    <property type="match status" value="1"/>
</dbReference>
<dbReference type="InterPro" id="IPR025121">
    <property type="entry name" value="GTPase_HflX_N"/>
</dbReference>
<geneLocation type="plasmid" evidence="3">
    <name>unnamed1</name>
</geneLocation>
<feature type="region of interest" description="Disordered" evidence="1">
    <location>
        <begin position="74"/>
        <end position="100"/>
    </location>
</feature>
<keyword evidence="3" id="KW-0614">Plasmid</keyword>
<feature type="compositionally biased region" description="Polar residues" evidence="1">
    <location>
        <begin position="77"/>
        <end position="89"/>
    </location>
</feature>
<gene>
    <name evidence="3" type="ORF">C2R22_21035</name>
</gene>
<evidence type="ECO:0000256" key="1">
    <source>
        <dbReference type="SAM" id="MobiDB-lite"/>
    </source>
</evidence>
<dbReference type="OrthoDB" id="10150at2157"/>
<dbReference type="EMBL" id="CP026310">
    <property type="protein sequence ID" value="AUV84087.1"/>
    <property type="molecule type" value="Genomic_DNA"/>
</dbReference>